<evidence type="ECO:0000256" key="4">
    <source>
        <dbReference type="ARBA" id="ARBA00012681"/>
    </source>
</evidence>
<dbReference type="PRINTS" id="PR00160">
    <property type="entry name" value="GLUTAREDOXIN"/>
</dbReference>
<dbReference type="InterPro" id="IPR050214">
    <property type="entry name" value="Cys_Synth/Cystath_Beta-Synth"/>
</dbReference>
<dbReference type="PROSITE" id="PS51354">
    <property type="entry name" value="GLUTAREDOXIN_2"/>
    <property type="match status" value="1"/>
</dbReference>
<feature type="domain" description="Tryptophan synthase beta chain-like PALP" evidence="10">
    <location>
        <begin position="8"/>
        <end position="312"/>
    </location>
</feature>
<evidence type="ECO:0000256" key="5">
    <source>
        <dbReference type="ARBA" id="ARBA00022898"/>
    </source>
</evidence>
<dbReference type="InterPro" id="IPR036052">
    <property type="entry name" value="TrpB-like_PALP_sf"/>
</dbReference>
<dbReference type="Gene3D" id="3.40.50.1100">
    <property type="match status" value="2"/>
</dbReference>
<dbReference type="SUPFAM" id="SSF52833">
    <property type="entry name" value="Thioredoxin-like"/>
    <property type="match status" value="1"/>
</dbReference>
<dbReference type="Proteomes" id="UP000198525">
    <property type="component" value="Unassembled WGS sequence"/>
</dbReference>
<proteinExistence type="inferred from homology"/>
<comment type="cofactor">
    <cofactor evidence="1">
        <name>pyridoxal 5'-phosphate</name>
        <dbReference type="ChEBI" id="CHEBI:597326"/>
    </cofactor>
</comment>
<protein>
    <recommendedName>
        <fullName evidence="7">Cysteine synthase B</fullName>
        <ecNumber evidence="4">2.5.1.47</ecNumber>
    </recommendedName>
    <alternativeName>
        <fullName evidence="8">O-acetylserine (thiol)-lyase B</fullName>
    </alternativeName>
    <alternativeName>
        <fullName evidence="9">O-acetylserine sulfhydrylase B</fullName>
    </alternativeName>
</protein>
<comment type="similarity">
    <text evidence="3">Belongs to the cysteine synthase/cystathionine beta-synthase family.</text>
</comment>
<comment type="pathway">
    <text evidence="2">Amino-acid biosynthesis; L-cysteine biosynthesis; L-cysteine from L-serine: step 2/2.</text>
</comment>
<dbReference type="FunFam" id="3.40.50.1100:FF:000003">
    <property type="entry name" value="Cystathionine beta-synthase"/>
    <property type="match status" value="1"/>
</dbReference>
<dbReference type="InterPro" id="IPR036249">
    <property type="entry name" value="Thioredoxin-like_sf"/>
</dbReference>
<dbReference type="Pfam" id="PF00291">
    <property type="entry name" value="PALP"/>
    <property type="match status" value="1"/>
</dbReference>
<keyword evidence="5" id="KW-0663">Pyridoxal phosphate</keyword>
<dbReference type="RefSeq" id="WP_218118593.1">
    <property type="nucleotide sequence ID" value="NZ_FNES01000006.1"/>
</dbReference>
<dbReference type="PANTHER" id="PTHR10314">
    <property type="entry name" value="CYSTATHIONINE BETA-SYNTHASE"/>
    <property type="match status" value="1"/>
</dbReference>
<feature type="domain" description="Glutaredoxin" evidence="11">
    <location>
        <begin position="383"/>
        <end position="448"/>
    </location>
</feature>
<reference evidence="12 13" key="1">
    <citation type="submission" date="2016-10" db="EMBL/GenBank/DDBJ databases">
        <authorList>
            <person name="de Groot N.N."/>
        </authorList>
    </citation>
    <scope>NUCLEOTIDE SEQUENCE [LARGE SCALE GENOMIC DNA]</scope>
    <source>
        <strain evidence="12 13">CGMCC 1.6133</strain>
    </source>
</reference>
<dbReference type="CDD" id="cd02066">
    <property type="entry name" value="GRX_family"/>
    <property type="match status" value="1"/>
</dbReference>
<dbReference type="STRING" id="376427.SAMN04487954_10638"/>
<accession>A0A1G8UZQ5</accession>
<evidence type="ECO:0000259" key="10">
    <source>
        <dbReference type="Pfam" id="PF00291"/>
    </source>
</evidence>
<evidence type="ECO:0000256" key="6">
    <source>
        <dbReference type="ARBA" id="ARBA00047931"/>
    </source>
</evidence>
<keyword evidence="13" id="KW-1185">Reference proteome</keyword>
<comment type="catalytic activity">
    <reaction evidence="6">
        <text>O-acetyl-L-serine + hydrogen sulfide = L-cysteine + acetate</text>
        <dbReference type="Rhea" id="RHEA:14829"/>
        <dbReference type="ChEBI" id="CHEBI:29919"/>
        <dbReference type="ChEBI" id="CHEBI:30089"/>
        <dbReference type="ChEBI" id="CHEBI:35235"/>
        <dbReference type="ChEBI" id="CHEBI:58340"/>
        <dbReference type="EC" id="2.5.1.47"/>
    </reaction>
</comment>
<evidence type="ECO:0000313" key="12">
    <source>
        <dbReference type="EMBL" id="SDJ59298.1"/>
    </source>
</evidence>
<evidence type="ECO:0000256" key="8">
    <source>
        <dbReference type="ARBA" id="ARBA00078257"/>
    </source>
</evidence>
<sequence length="499" mass="53430">MARYDSILETIGNTPLVRLDALAPAGVNLYVKVEAFNPMGSVKDRMALAVIEAAERSGELRPGQTVIEATSGNTGIGLAMVCARKGYPLVVTMAENFSVERRKLLRYLGARVVLTPAAEKGTGMLNKAIELAEAHGYYLCRQFENEANADAHVRTTAREILADFADEPLHAWVSGFGTGGTLKGVASVLKLASPATRIVVAEPDNAPMLGSGLGQPRDAAGELTASHPRFRPHLMQGWSPDFLSRLTEDAVAAGLIDEVLPVAGDEALRLTRELARREGIFAGTTSGATLAAALQVARRSPPGSNIVCMLPDTGERYLSTPLFEGIGEAMDDAELALSRSTPGYRFGAAAAGQPASPGVPLRADEQDAEAERLVETLLASEPVVMFALEWCEFCWSVRKFFARLGIAYHSVDLDSVAYQSDDLGGRIRPVLAARTGSVTIPQVFIGGEPMGGCTALFDAWRNGSLRRRLEAQGIAFDRSVEIDPDDLLPGWLHPRMTTA</sequence>
<evidence type="ECO:0000256" key="3">
    <source>
        <dbReference type="ARBA" id="ARBA00007103"/>
    </source>
</evidence>
<dbReference type="Pfam" id="PF00462">
    <property type="entry name" value="Glutaredoxin"/>
    <property type="match status" value="1"/>
</dbReference>
<dbReference type="CDD" id="cd01561">
    <property type="entry name" value="CBS_like"/>
    <property type="match status" value="1"/>
</dbReference>
<dbReference type="GO" id="GO:0004124">
    <property type="term" value="F:cysteine synthase activity"/>
    <property type="evidence" value="ECO:0007669"/>
    <property type="project" value="UniProtKB-EC"/>
</dbReference>
<gene>
    <name evidence="12" type="ORF">SAMN04487954_10638</name>
</gene>
<dbReference type="InterPro" id="IPR014025">
    <property type="entry name" value="Glutaredoxin_subgr"/>
</dbReference>
<evidence type="ECO:0000256" key="7">
    <source>
        <dbReference type="ARBA" id="ARBA00072081"/>
    </source>
</evidence>
<evidence type="ECO:0000259" key="11">
    <source>
        <dbReference type="Pfam" id="PF00462"/>
    </source>
</evidence>
<dbReference type="AlphaFoldDB" id="A0A1G8UZQ5"/>
<name>A0A1G8UZQ5_9GAMM</name>
<evidence type="ECO:0000313" key="13">
    <source>
        <dbReference type="Proteomes" id="UP000198525"/>
    </source>
</evidence>
<dbReference type="EC" id="2.5.1.47" evidence="4"/>
<dbReference type="EMBL" id="FNES01000006">
    <property type="protein sequence ID" value="SDJ59298.1"/>
    <property type="molecule type" value="Genomic_DNA"/>
</dbReference>
<evidence type="ECO:0000256" key="1">
    <source>
        <dbReference type="ARBA" id="ARBA00001933"/>
    </source>
</evidence>
<organism evidence="12 13">
    <name type="scientific">Billgrantia gudaonensis</name>
    <dbReference type="NCBI Taxonomy" id="376427"/>
    <lineage>
        <taxon>Bacteria</taxon>
        <taxon>Pseudomonadati</taxon>
        <taxon>Pseudomonadota</taxon>
        <taxon>Gammaproteobacteria</taxon>
        <taxon>Oceanospirillales</taxon>
        <taxon>Halomonadaceae</taxon>
        <taxon>Billgrantia</taxon>
    </lineage>
</organism>
<dbReference type="InterPro" id="IPR001926">
    <property type="entry name" value="TrpB-like_PALP"/>
</dbReference>
<dbReference type="SUPFAM" id="SSF53686">
    <property type="entry name" value="Tryptophan synthase beta subunit-like PLP-dependent enzymes"/>
    <property type="match status" value="1"/>
</dbReference>
<evidence type="ECO:0000256" key="2">
    <source>
        <dbReference type="ARBA" id="ARBA00004962"/>
    </source>
</evidence>
<dbReference type="Gene3D" id="3.40.30.10">
    <property type="entry name" value="Glutaredoxin"/>
    <property type="match status" value="1"/>
</dbReference>
<evidence type="ECO:0000256" key="9">
    <source>
        <dbReference type="ARBA" id="ARBA00079153"/>
    </source>
</evidence>
<dbReference type="InterPro" id="IPR002109">
    <property type="entry name" value="Glutaredoxin"/>
</dbReference>